<dbReference type="EMBL" id="GG662793">
    <property type="protein sequence ID" value="EAR90863.1"/>
    <property type="molecule type" value="Genomic_DNA"/>
</dbReference>
<evidence type="ECO:0000256" key="2">
    <source>
        <dbReference type="ARBA" id="ARBA00022490"/>
    </source>
</evidence>
<dbReference type="PROSITE" id="PS50222">
    <property type="entry name" value="EF_HAND_2"/>
    <property type="match status" value="1"/>
</dbReference>
<dbReference type="AlphaFoldDB" id="I7M0S7"/>
<dbReference type="Gene3D" id="1.10.238.10">
    <property type="entry name" value="EF-hand"/>
    <property type="match status" value="1"/>
</dbReference>
<protein>
    <submittedName>
        <fullName evidence="10">Flagellar microtugule protofilament ribbon protein</fullName>
    </submittedName>
</protein>
<evidence type="ECO:0000256" key="1">
    <source>
        <dbReference type="ARBA" id="ARBA00004611"/>
    </source>
</evidence>
<evidence type="ECO:0000313" key="10">
    <source>
        <dbReference type="EMBL" id="EAR90863.1"/>
    </source>
</evidence>
<evidence type="ECO:0000256" key="4">
    <source>
        <dbReference type="ARBA" id="ARBA00022846"/>
    </source>
</evidence>
<dbReference type="InterPro" id="IPR002048">
    <property type="entry name" value="EF_hand_dom"/>
</dbReference>
<accession>I7M0S7</accession>
<dbReference type="GO" id="GO:0000281">
    <property type="term" value="P:mitotic cytokinesis"/>
    <property type="evidence" value="ECO:0007669"/>
    <property type="project" value="TreeGrafter"/>
</dbReference>
<dbReference type="EMDB" id="EMD-29692"/>
<dbReference type="OrthoDB" id="6360546at2759"/>
<dbReference type="STRING" id="312017.I7M0S7"/>
<evidence type="ECO:0000256" key="6">
    <source>
        <dbReference type="ARBA" id="ARBA00023212"/>
    </source>
</evidence>
<dbReference type="GO" id="GO:0043014">
    <property type="term" value="F:alpha-tubulin binding"/>
    <property type="evidence" value="ECO:0007669"/>
    <property type="project" value="TreeGrafter"/>
</dbReference>
<dbReference type="InParanoid" id="I7M0S7"/>
<keyword evidence="11" id="KW-1185">Reference proteome</keyword>
<feature type="domain" description="EF-hand" evidence="8">
    <location>
        <begin position="544"/>
        <end position="579"/>
    </location>
</feature>
<dbReference type="SMART" id="SM00676">
    <property type="entry name" value="DM10"/>
    <property type="match status" value="3"/>
</dbReference>
<comment type="subcellular location">
    <subcellularLocation>
        <location evidence="1">Cytoplasm</location>
        <location evidence="1">Cytoskeleton</location>
        <location evidence="1">Flagellum axoneme</location>
    </subcellularLocation>
</comment>
<dbReference type="SUPFAM" id="SSF47473">
    <property type="entry name" value="EF-hand"/>
    <property type="match status" value="1"/>
</dbReference>
<sequence>MNYNLPKTVPLLPGHCFPDHLKESHHKTQQFTLVNNVHCEKTNYIEEKNDPYLIDSLRMGTPPDLTYGKRKAPINDYIPRIQPPWLKYDRQVLRFYCYFQESVVENPYENYRIRKCTLYYYLSDGTIHVNEPKIMNSGIEQGVFIKRQQIPKQLNSTDYYTWEDLNVGININLFERVFRIVDCDSFTKEFFVYMGKKMNSPERVPNDAFEAQKTLKDIKIPPPNTKEYNEYNEVKLGGGHPNTGLQKYLENDRKVLSFNVLWNDTSLEGGLNYYILNYFLADDTTEIKEIKRHNSGKDAFPLFLCRKKLPKEPIMTHYPGMTLKKEEYYSPSDLVCGNMVRIYNKDCLIFNCDAYTKEWYLQNMNLQQIPITLKKEDIKRFYQPVPPYNGFGSEADSLGSVYNLQPKAPRKDINKMYTQDQYILRFEGKLISQNKEDNHRKFIISFFCGDDTIMVYETADKNSGIWGGKFLERMNHNNPINNKPYTELDFQIGEIIQLGVYRFQLLRADEYTHKYMKSKPEVFKEADIEYTLNHLRKFATKYKSYDEFMVLLIKNIDPNRRGVIDFNDFVVGLRRLGYNLTYQEIYTLMRYFDLDENWKLDVKSLFVALGGKQ</sequence>
<dbReference type="GO" id="GO:0005509">
    <property type="term" value="F:calcium ion binding"/>
    <property type="evidence" value="ECO:0007669"/>
    <property type="project" value="InterPro"/>
</dbReference>
<gene>
    <name evidence="10" type="ORF">TTHERM_00143690</name>
</gene>
<dbReference type="PANTHER" id="PTHR12086">
    <property type="entry name" value="EF-HAND DOMAIN C-TERMINAL CONTAINING PROTEIN"/>
    <property type="match status" value="1"/>
</dbReference>
<dbReference type="GO" id="GO:0007052">
    <property type="term" value="P:mitotic spindle organization"/>
    <property type="evidence" value="ECO:0007669"/>
    <property type="project" value="TreeGrafter"/>
</dbReference>
<dbReference type="FunFam" id="2.30.29.170:FF:000004">
    <property type="entry name" value="EF-hand domain containing 2"/>
    <property type="match status" value="1"/>
</dbReference>
<keyword evidence="3" id="KW-0677">Repeat</keyword>
<dbReference type="FunFam" id="2.30.29.170:FF:000002">
    <property type="entry name" value="EF-hand domain (C-terminal) containing 1"/>
    <property type="match status" value="1"/>
</dbReference>
<dbReference type="InterPro" id="IPR011992">
    <property type="entry name" value="EF-hand-dom_pair"/>
</dbReference>
<feature type="domain" description="DM10" evidence="9">
    <location>
        <begin position="420"/>
        <end position="520"/>
    </location>
</feature>
<feature type="domain" description="DM10" evidence="9">
    <location>
        <begin position="89"/>
        <end position="195"/>
    </location>
</feature>
<evidence type="ECO:0007829" key="13">
    <source>
        <dbReference type="PDB" id="8G3D"/>
    </source>
</evidence>
<evidence type="ECO:0000313" key="11">
    <source>
        <dbReference type="Proteomes" id="UP000009168"/>
    </source>
</evidence>
<dbReference type="Pfam" id="PF06565">
    <property type="entry name" value="DM10_dom"/>
    <property type="match status" value="3"/>
</dbReference>
<dbReference type="Proteomes" id="UP000009168">
    <property type="component" value="Unassembled WGS sequence"/>
</dbReference>
<keyword evidence="2" id="KW-0963">Cytoplasm</keyword>
<dbReference type="PROSITE" id="PS51336">
    <property type="entry name" value="DM10"/>
    <property type="match status" value="3"/>
</dbReference>
<dbReference type="EMDB" id="EMD-29685"/>
<dbReference type="HOGENOM" id="CLU_018366_1_0_1"/>
<evidence type="ECO:0000259" key="9">
    <source>
        <dbReference type="PROSITE" id="PS51336"/>
    </source>
</evidence>
<evidence type="ECO:0000256" key="3">
    <source>
        <dbReference type="ARBA" id="ARBA00022737"/>
    </source>
</evidence>
<dbReference type="KEGG" id="tet:TTHERM_00143690"/>
<dbReference type="GeneID" id="7827533"/>
<dbReference type="InterPro" id="IPR006602">
    <property type="entry name" value="DM10_dom"/>
</dbReference>
<dbReference type="Gene3D" id="2.30.29.170">
    <property type="match status" value="3"/>
</dbReference>
<dbReference type="PDB" id="8G2Z">
    <property type="method" value="EM"/>
    <property type="resolution" value="4.10 A"/>
    <property type="chains" value="4R/5R/6R/7R=1-613"/>
</dbReference>
<keyword evidence="5" id="KW-0969">Cilium</keyword>
<dbReference type="eggNOG" id="KOG0043">
    <property type="taxonomic scope" value="Eukaryota"/>
</dbReference>
<dbReference type="InterPro" id="IPR040193">
    <property type="entry name" value="EFHC1/EFHC2/EFHB"/>
</dbReference>
<evidence type="ECO:0000259" key="8">
    <source>
        <dbReference type="PROSITE" id="PS50222"/>
    </source>
</evidence>
<dbReference type="GO" id="GO:0072686">
    <property type="term" value="C:mitotic spindle"/>
    <property type="evidence" value="ECO:0007669"/>
    <property type="project" value="TreeGrafter"/>
</dbReference>
<reference evidence="11" key="1">
    <citation type="journal article" date="2006" name="PLoS Biol.">
        <title>Macronuclear genome sequence of the ciliate Tetrahymena thermophila, a model eukaryote.</title>
        <authorList>
            <person name="Eisen J.A."/>
            <person name="Coyne R.S."/>
            <person name="Wu M."/>
            <person name="Wu D."/>
            <person name="Thiagarajan M."/>
            <person name="Wortman J.R."/>
            <person name="Badger J.H."/>
            <person name="Ren Q."/>
            <person name="Amedeo P."/>
            <person name="Jones K.M."/>
            <person name="Tallon L.J."/>
            <person name="Delcher A.L."/>
            <person name="Salzberg S.L."/>
            <person name="Silva J.C."/>
            <person name="Haas B.J."/>
            <person name="Majoros W.H."/>
            <person name="Farzad M."/>
            <person name="Carlton J.M."/>
            <person name="Smith R.K. Jr."/>
            <person name="Garg J."/>
            <person name="Pearlman R.E."/>
            <person name="Karrer K.M."/>
            <person name="Sun L."/>
            <person name="Manning G."/>
            <person name="Elde N.C."/>
            <person name="Turkewitz A.P."/>
            <person name="Asai D.J."/>
            <person name="Wilkes D.E."/>
            <person name="Wang Y."/>
            <person name="Cai H."/>
            <person name="Collins K."/>
            <person name="Stewart B.A."/>
            <person name="Lee S.R."/>
            <person name="Wilamowska K."/>
            <person name="Weinberg Z."/>
            <person name="Ruzzo W.L."/>
            <person name="Wloga D."/>
            <person name="Gaertig J."/>
            <person name="Frankel J."/>
            <person name="Tsao C.-C."/>
            <person name="Gorovsky M.A."/>
            <person name="Keeling P.J."/>
            <person name="Waller R.F."/>
            <person name="Patron N.J."/>
            <person name="Cherry J.M."/>
            <person name="Stover N.A."/>
            <person name="Krieger C.J."/>
            <person name="del Toro C."/>
            <person name="Ryder H.F."/>
            <person name="Williamson S.C."/>
            <person name="Barbeau R.A."/>
            <person name="Hamilton E.P."/>
            <person name="Orias E."/>
        </authorList>
    </citation>
    <scope>NUCLEOTIDE SEQUENCE [LARGE SCALE GENOMIC DNA]</scope>
    <source>
        <strain evidence="11">SB210</strain>
    </source>
</reference>
<dbReference type="RefSeq" id="XP_001011108.1">
    <property type="nucleotide sequence ID" value="XM_001011108.1"/>
</dbReference>
<keyword evidence="12 13" id="KW-0002">3D-structure</keyword>
<dbReference type="OMA" id="SCGEEMM"/>
<evidence type="ECO:0007829" key="14">
    <source>
        <dbReference type="PDB" id="8SF7"/>
    </source>
</evidence>
<reference evidence="12 13" key="2">
    <citation type="journal article" date="2023" name="Nat. Commun.">
        <title>Native doublet microtubules from Tetrahymena thermophila reveal the importance of outer junction proteins.</title>
        <authorList>
            <person name="Kubo S."/>
            <person name="Black C.S."/>
            <person name="Joachimiak E."/>
            <person name="Yang S.K."/>
            <person name="Legal T."/>
            <person name="Peri K."/>
            <person name="Khalifa A.A.Z."/>
            <person name="Ghanaeian A."/>
            <person name="McCafferty C.L."/>
            <person name="Valente-Paterno M."/>
            <person name="De Bellis C."/>
            <person name="Huynh P.M."/>
            <person name="Fan Z."/>
            <person name="Marcotte E.M."/>
            <person name="Wloga D."/>
            <person name="Bui K.H."/>
        </authorList>
    </citation>
    <scope>STRUCTURE BY ELECTRON MICROSCOPY (3.70 ANGSTROMS)</scope>
</reference>
<dbReference type="PDB" id="8SF7">
    <property type="method" value="EM"/>
    <property type="resolution" value="4.10 A"/>
    <property type="chains" value="4R/5R/6R/7R=1-613"/>
</dbReference>
<dbReference type="SMR" id="I7M0S7"/>
<evidence type="ECO:0007829" key="12">
    <source>
        <dbReference type="PDB" id="8G2Z"/>
    </source>
</evidence>
<evidence type="ECO:0000256" key="5">
    <source>
        <dbReference type="ARBA" id="ARBA00023069"/>
    </source>
</evidence>
<keyword evidence="6" id="KW-0206">Cytoskeleton</keyword>
<dbReference type="GO" id="GO:0005930">
    <property type="term" value="C:axoneme"/>
    <property type="evidence" value="ECO:0007669"/>
    <property type="project" value="TreeGrafter"/>
</dbReference>
<name>I7M0S7_TETTS</name>
<keyword evidence="4 10" id="KW-0282">Flagellum</keyword>
<dbReference type="PDB" id="8G3D">
    <property type="method" value="EM"/>
    <property type="resolution" value="3.70 A"/>
    <property type="chains" value="4R/5R/6R/7R=1-613"/>
</dbReference>
<dbReference type="EMDB" id="EMD-40436"/>
<reference evidence="14" key="3">
    <citation type="journal article" date="2024" name="Elife">
        <title>Effect of alpha-tubulin acetylation on the doublet microtubule structure.</title>
        <authorList>
            <person name="Yang S.K."/>
            <person name="Kubo S."/>
            <person name="Black C.S."/>
            <person name="Peri K."/>
            <person name="Dai D."/>
            <person name="Legal T."/>
            <person name="Valente-Paterno M."/>
            <person name="Gaertig J."/>
            <person name="Bui K.H."/>
        </authorList>
    </citation>
    <scope>STRUCTURE BY ELECTRON MICROSCOPY (4.10 ANGSTROMS)</scope>
</reference>
<dbReference type="PANTHER" id="PTHR12086:SF9">
    <property type="entry name" value="EF-HAND DOMAIN-CONTAINING PROTEIN 1"/>
    <property type="match status" value="1"/>
</dbReference>
<organism evidence="10 11">
    <name type="scientific">Tetrahymena thermophila (strain SB210)</name>
    <dbReference type="NCBI Taxonomy" id="312017"/>
    <lineage>
        <taxon>Eukaryota</taxon>
        <taxon>Sar</taxon>
        <taxon>Alveolata</taxon>
        <taxon>Ciliophora</taxon>
        <taxon>Intramacronucleata</taxon>
        <taxon>Oligohymenophorea</taxon>
        <taxon>Hymenostomatida</taxon>
        <taxon>Tetrahymenina</taxon>
        <taxon>Tetrahymenidae</taxon>
        <taxon>Tetrahymena</taxon>
    </lineage>
</organism>
<dbReference type="GO" id="GO:0060285">
    <property type="term" value="P:cilium-dependent cell motility"/>
    <property type="evidence" value="ECO:0007669"/>
    <property type="project" value="TreeGrafter"/>
</dbReference>
<feature type="domain" description="DM10" evidence="9">
    <location>
        <begin position="252"/>
        <end position="364"/>
    </location>
</feature>
<proteinExistence type="evidence at protein level"/>
<evidence type="ECO:0000256" key="7">
    <source>
        <dbReference type="ARBA" id="ARBA00023273"/>
    </source>
</evidence>
<keyword evidence="7" id="KW-0966">Cell projection</keyword>